<feature type="non-terminal residue" evidence="2">
    <location>
        <position position="91"/>
    </location>
</feature>
<protein>
    <submittedName>
        <fullName evidence="2">Uncharacterized protein</fullName>
    </submittedName>
</protein>
<proteinExistence type="predicted"/>
<name>A0A9D3LIQ0_ANGAN</name>
<evidence type="ECO:0000313" key="3">
    <source>
        <dbReference type="Proteomes" id="UP001044222"/>
    </source>
</evidence>
<organism evidence="2 3">
    <name type="scientific">Anguilla anguilla</name>
    <name type="common">European freshwater eel</name>
    <name type="synonym">Muraena anguilla</name>
    <dbReference type="NCBI Taxonomy" id="7936"/>
    <lineage>
        <taxon>Eukaryota</taxon>
        <taxon>Metazoa</taxon>
        <taxon>Chordata</taxon>
        <taxon>Craniata</taxon>
        <taxon>Vertebrata</taxon>
        <taxon>Euteleostomi</taxon>
        <taxon>Actinopterygii</taxon>
        <taxon>Neopterygii</taxon>
        <taxon>Teleostei</taxon>
        <taxon>Anguilliformes</taxon>
        <taxon>Anguillidae</taxon>
        <taxon>Anguilla</taxon>
    </lineage>
</organism>
<reference evidence="2" key="1">
    <citation type="submission" date="2021-01" db="EMBL/GenBank/DDBJ databases">
        <title>A chromosome-scale assembly of European eel, Anguilla anguilla.</title>
        <authorList>
            <person name="Henkel C."/>
            <person name="Jong-Raadsen S.A."/>
            <person name="Dufour S."/>
            <person name="Weltzien F.-A."/>
            <person name="Palstra A.P."/>
            <person name="Pelster B."/>
            <person name="Spaink H.P."/>
            <person name="Van Den Thillart G.E."/>
            <person name="Jansen H."/>
            <person name="Zahm M."/>
            <person name="Klopp C."/>
            <person name="Cedric C."/>
            <person name="Louis A."/>
            <person name="Berthelot C."/>
            <person name="Parey E."/>
            <person name="Roest Crollius H."/>
            <person name="Montfort J."/>
            <person name="Robinson-Rechavi M."/>
            <person name="Bucao C."/>
            <person name="Bouchez O."/>
            <person name="Gislard M."/>
            <person name="Lluch J."/>
            <person name="Milhes M."/>
            <person name="Lampietro C."/>
            <person name="Lopez Roques C."/>
            <person name="Donnadieu C."/>
            <person name="Braasch I."/>
            <person name="Desvignes T."/>
            <person name="Postlethwait J."/>
            <person name="Bobe J."/>
            <person name="Guiguen Y."/>
            <person name="Dirks R."/>
        </authorList>
    </citation>
    <scope>NUCLEOTIDE SEQUENCE</scope>
    <source>
        <strain evidence="2">Tag_6206</strain>
        <tissue evidence="2">Liver</tissue>
    </source>
</reference>
<dbReference type="EMBL" id="JAFIRN010000018">
    <property type="protein sequence ID" value="KAG5831587.1"/>
    <property type="molecule type" value="Genomic_DNA"/>
</dbReference>
<keyword evidence="3" id="KW-1185">Reference proteome</keyword>
<dbReference type="AlphaFoldDB" id="A0A9D3LIQ0"/>
<evidence type="ECO:0000313" key="2">
    <source>
        <dbReference type="EMBL" id="KAG5831587.1"/>
    </source>
</evidence>
<sequence length="91" mass="9803">MDGVVVEGTCPGSPPNSRPPPLRARAVRNPPRQVLLLGWAGQGGAERGRSGQGRMFWEGSAEQALPYGLQLVHGVVVPGHFVRHARQCVRE</sequence>
<dbReference type="Proteomes" id="UP001044222">
    <property type="component" value="Chromosome 18"/>
</dbReference>
<accession>A0A9D3LIQ0</accession>
<feature type="compositionally biased region" description="Pro residues" evidence="1">
    <location>
        <begin position="12"/>
        <end position="22"/>
    </location>
</feature>
<gene>
    <name evidence="2" type="ORF">ANANG_G00305280</name>
</gene>
<comment type="caution">
    <text evidence="2">The sequence shown here is derived from an EMBL/GenBank/DDBJ whole genome shotgun (WGS) entry which is preliminary data.</text>
</comment>
<feature type="region of interest" description="Disordered" evidence="1">
    <location>
        <begin position="1"/>
        <end position="25"/>
    </location>
</feature>
<evidence type="ECO:0000256" key="1">
    <source>
        <dbReference type="SAM" id="MobiDB-lite"/>
    </source>
</evidence>